<evidence type="ECO:0000256" key="6">
    <source>
        <dbReference type="ARBA" id="ARBA00022932"/>
    </source>
</evidence>
<dbReference type="Pfam" id="PF21694">
    <property type="entry name" value="DNA_pol3_delta_C"/>
    <property type="match status" value="1"/>
</dbReference>
<dbReference type="InterPro" id="IPR027417">
    <property type="entry name" value="P-loop_NTPase"/>
</dbReference>
<keyword evidence="4" id="KW-0548">Nucleotidyltransferase</keyword>
<dbReference type="SUPFAM" id="SSF48019">
    <property type="entry name" value="post-AAA+ oligomerization domain-like"/>
    <property type="match status" value="1"/>
</dbReference>
<evidence type="ECO:0000259" key="10">
    <source>
        <dbReference type="Pfam" id="PF21694"/>
    </source>
</evidence>
<dbReference type="GO" id="GO:0003887">
    <property type="term" value="F:DNA-directed DNA polymerase activity"/>
    <property type="evidence" value="ECO:0007669"/>
    <property type="project" value="UniProtKB-KW"/>
</dbReference>
<comment type="catalytic activity">
    <reaction evidence="8">
        <text>DNA(n) + a 2'-deoxyribonucleoside 5'-triphosphate = DNA(n+1) + diphosphate</text>
        <dbReference type="Rhea" id="RHEA:22508"/>
        <dbReference type="Rhea" id="RHEA-COMP:17339"/>
        <dbReference type="Rhea" id="RHEA-COMP:17340"/>
        <dbReference type="ChEBI" id="CHEBI:33019"/>
        <dbReference type="ChEBI" id="CHEBI:61560"/>
        <dbReference type="ChEBI" id="CHEBI:173112"/>
        <dbReference type="EC" id="2.7.7.7"/>
    </reaction>
</comment>
<dbReference type="GO" id="GO:0009360">
    <property type="term" value="C:DNA polymerase III complex"/>
    <property type="evidence" value="ECO:0007669"/>
    <property type="project" value="InterPro"/>
</dbReference>
<sequence>MIKTNITFIHGNDVAGSRKLLSDEKEKFPDHEIISLDGVNISISDLINAGDSISLFAPEKLIIVENFFKNKITKEKEELIKYLNSRMHKYLIIFWDNKEIDKKSLTRNFPNAKIICSSYPPLLFKFLDSIGCINSNLLISMFHDLIREKSTEVIFAMIVRQWRLLLIASDLGKPGLSKMAPWQIHKILKQARNFTFKKLFISYRQLLSIDIKIKNGQSPYSLEQLLDIFLLSL</sequence>
<organism evidence="11 12">
    <name type="scientific">Candidatus Gottesmanbacteria bacterium CG1_02_37_22</name>
    <dbReference type="NCBI Taxonomy" id="1805209"/>
    <lineage>
        <taxon>Bacteria</taxon>
        <taxon>Candidatus Gottesmaniibacteriota</taxon>
    </lineage>
</organism>
<name>A0A1J4TR09_9BACT</name>
<dbReference type="GO" id="GO:0006261">
    <property type="term" value="P:DNA-templated DNA replication"/>
    <property type="evidence" value="ECO:0007669"/>
    <property type="project" value="TreeGrafter"/>
</dbReference>
<comment type="similarity">
    <text evidence="7">Belongs to the DNA polymerase HolA subunit family.</text>
</comment>
<dbReference type="InterPro" id="IPR010372">
    <property type="entry name" value="DNA_pol3_delta_N"/>
</dbReference>
<feature type="domain" description="DNA polymerase III delta N-terminal" evidence="9">
    <location>
        <begin position="25"/>
        <end position="107"/>
    </location>
</feature>
<evidence type="ECO:0000256" key="1">
    <source>
        <dbReference type="ARBA" id="ARBA00012417"/>
    </source>
</evidence>
<dbReference type="Gene3D" id="1.20.272.10">
    <property type="match status" value="1"/>
</dbReference>
<dbReference type="EMBL" id="MNUY01000040">
    <property type="protein sequence ID" value="OIO14274.1"/>
    <property type="molecule type" value="Genomic_DNA"/>
</dbReference>
<evidence type="ECO:0000313" key="11">
    <source>
        <dbReference type="EMBL" id="OIO14274.1"/>
    </source>
</evidence>
<gene>
    <name evidence="11" type="ORF">AUJ73_02510</name>
</gene>
<dbReference type="GO" id="GO:0003677">
    <property type="term" value="F:DNA binding"/>
    <property type="evidence" value="ECO:0007669"/>
    <property type="project" value="InterPro"/>
</dbReference>
<dbReference type="Proteomes" id="UP000183120">
    <property type="component" value="Unassembled WGS sequence"/>
</dbReference>
<dbReference type="Pfam" id="PF06144">
    <property type="entry name" value="DNA_pol3_delta"/>
    <property type="match status" value="1"/>
</dbReference>
<dbReference type="PANTHER" id="PTHR34388">
    <property type="entry name" value="DNA POLYMERASE III SUBUNIT DELTA"/>
    <property type="match status" value="1"/>
</dbReference>
<evidence type="ECO:0000313" key="12">
    <source>
        <dbReference type="Proteomes" id="UP000183120"/>
    </source>
</evidence>
<keyword evidence="6" id="KW-0239">DNA-directed DNA polymerase</keyword>
<evidence type="ECO:0000256" key="7">
    <source>
        <dbReference type="ARBA" id="ARBA00034754"/>
    </source>
</evidence>
<dbReference type="PANTHER" id="PTHR34388:SF1">
    <property type="entry name" value="DNA POLYMERASE III SUBUNIT DELTA"/>
    <property type="match status" value="1"/>
</dbReference>
<comment type="caution">
    <text evidence="11">The sequence shown here is derived from an EMBL/GenBank/DDBJ whole genome shotgun (WGS) entry which is preliminary data.</text>
</comment>
<evidence type="ECO:0000256" key="3">
    <source>
        <dbReference type="ARBA" id="ARBA00022679"/>
    </source>
</evidence>
<accession>A0A1J4TR09</accession>
<dbReference type="STRING" id="1805209.AUJ73_02510"/>
<evidence type="ECO:0000256" key="5">
    <source>
        <dbReference type="ARBA" id="ARBA00022705"/>
    </source>
</evidence>
<keyword evidence="5" id="KW-0235">DNA replication</keyword>
<evidence type="ECO:0000259" key="9">
    <source>
        <dbReference type="Pfam" id="PF06144"/>
    </source>
</evidence>
<evidence type="ECO:0000256" key="4">
    <source>
        <dbReference type="ARBA" id="ARBA00022695"/>
    </source>
</evidence>
<keyword evidence="3" id="KW-0808">Transferase</keyword>
<dbReference type="InterPro" id="IPR008921">
    <property type="entry name" value="DNA_pol3_clamp-load_cplx_C"/>
</dbReference>
<dbReference type="AlphaFoldDB" id="A0A1J4TR09"/>
<evidence type="ECO:0000256" key="8">
    <source>
        <dbReference type="ARBA" id="ARBA00049244"/>
    </source>
</evidence>
<protein>
    <recommendedName>
        <fullName evidence="2">DNA polymerase III subunit delta</fullName>
        <ecNumber evidence="1">2.7.7.7</ecNumber>
    </recommendedName>
</protein>
<dbReference type="InterPro" id="IPR048466">
    <property type="entry name" value="DNA_pol3_delta-like_C"/>
</dbReference>
<feature type="domain" description="DNA polymerase III delta subunit-like C-terminal" evidence="10">
    <location>
        <begin position="124"/>
        <end position="231"/>
    </location>
</feature>
<dbReference type="InterPro" id="IPR005790">
    <property type="entry name" value="DNA_polIII_delta"/>
</dbReference>
<dbReference type="EC" id="2.7.7.7" evidence="1"/>
<proteinExistence type="inferred from homology"/>
<dbReference type="Gene3D" id="3.40.50.300">
    <property type="entry name" value="P-loop containing nucleotide triphosphate hydrolases"/>
    <property type="match status" value="1"/>
</dbReference>
<reference evidence="11 12" key="1">
    <citation type="journal article" date="2016" name="Environ. Microbiol.">
        <title>Genomic resolution of a cold subsurface aquifer community provides metabolic insights for novel microbes adapted to high CO concentrations.</title>
        <authorList>
            <person name="Probst A.J."/>
            <person name="Castelle C.J."/>
            <person name="Singh A."/>
            <person name="Brown C.T."/>
            <person name="Anantharaman K."/>
            <person name="Sharon I."/>
            <person name="Hug L.A."/>
            <person name="Burstein D."/>
            <person name="Emerson J.B."/>
            <person name="Thomas B.C."/>
            <person name="Banfield J.F."/>
        </authorList>
    </citation>
    <scope>NUCLEOTIDE SEQUENCE [LARGE SCALE GENOMIC DNA]</scope>
    <source>
        <strain evidence="11">CG1_02_37_22</strain>
    </source>
</reference>
<evidence type="ECO:0000256" key="2">
    <source>
        <dbReference type="ARBA" id="ARBA00017703"/>
    </source>
</evidence>